<dbReference type="AlphaFoldDB" id="A0A1D1VN08"/>
<accession>A0A1D1VN08</accession>
<sequence length="209" mass="23303">MAGAGSGRNVALSASVLPPLFGDPPSAKQIDSLLHPGANRPESLKTQYPTILRNGCTWRKDDAVLSHSDALDLQDSREGENSLLWIRLPVEGNSPFSTVVVPLIDTPALWVHSSRTTRSYTCWGRTKRGQQSSMAVVRDDLGRFINFSKFSHKVKTSVIEPIRSLRLYMGWLRVFFLARQTDKSIEPMCCETCSLSQFSFAPFSFQVHA</sequence>
<organism evidence="1 2">
    <name type="scientific">Ramazzottius varieornatus</name>
    <name type="common">Water bear</name>
    <name type="synonym">Tardigrade</name>
    <dbReference type="NCBI Taxonomy" id="947166"/>
    <lineage>
        <taxon>Eukaryota</taxon>
        <taxon>Metazoa</taxon>
        <taxon>Ecdysozoa</taxon>
        <taxon>Tardigrada</taxon>
        <taxon>Eutardigrada</taxon>
        <taxon>Parachela</taxon>
        <taxon>Hypsibioidea</taxon>
        <taxon>Ramazzottiidae</taxon>
        <taxon>Ramazzottius</taxon>
    </lineage>
</organism>
<comment type="caution">
    <text evidence="1">The sequence shown here is derived from an EMBL/GenBank/DDBJ whole genome shotgun (WGS) entry which is preliminary data.</text>
</comment>
<evidence type="ECO:0000313" key="1">
    <source>
        <dbReference type="EMBL" id="GAV02206.1"/>
    </source>
</evidence>
<evidence type="ECO:0000313" key="2">
    <source>
        <dbReference type="Proteomes" id="UP000186922"/>
    </source>
</evidence>
<keyword evidence="2" id="KW-1185">Reference proteome</keyword>
<proteinExistence type="predicted"/>
<gene>
    <name evidence="1" type="primary">RvY_12801-1</name>
    <name evidence="1" type="synonym">RvY_12801.1</name>
    <name evidence="1" type="ORF">RvY_12801</name>
</gene>
<name>A0A1D1VN08_RAMVA</name>
<protein>
    <submittedName>
        <fullName evidence="1">Uncharacterized protein</fullName>
    </submittedName>
</protein>
<dbReference type="Proteomes" id="UP000186922">
    <property type="component" value="Unassembled WGS sequence"/>
</dbReference>
<reference evidence="1 2" key="1">
    <citation type="journal article" date="2016" name="Nat. Commun.">
        <title>Extremotolerant tardigrade genome and improved radiotolerance of human cultured cells by tardigrade-unique protein.</title>
        <authorList>
            <person name="Hashimoto T."/>
            <person name="Horikawa D.D."/>
            <person name="Saito Y."/>
            <person name="Kuwahara H."/>
            <person name="Kozuka-Hata H."/>
            <person name="Shin-I T."/>
            <person name="Minakuchi Y."/>
            <person name="Ohishi K."/>
            <person name="Motoyama A."/>
            <person name="Aizu T."/>
            <person name="Enomoto A."/>
            <person name="Kondo K."/>
            <person name="Tanaka S."/>
            <person name="Hara Y."/>
            <person name="Koshikawa S."/>
            <person name="Sagara H."/>
            <person name="Miura T."/>
            <person name="Yokobori S."/>
            <person name="Miyagawa K."/>
            <person name="Suzuki Y."/>
            <person name="Kubo T."/>
            <person name="Oyama M."/>
            <person name="Kohara Y."/>
            <person name="Fujiyama A."/>
            <person name="Arakawa K."/>
            <person name="Katayama T."/>
            <person name="Toyoda A."/>
            <person name="Kunieda T."/>
        </authorList>
    </citation>
    <scope>NUCLEOTIDE SEQUENCE [LARGE SCALE GENOMIC DNA]</scope>
    <source>
        <strain evidence="1 2">YOKOZUNA-1</strain>
    </source>
</reference>
<dbReference type="EMBL" id="BDGG01000008">
    <property type="protein sequence ID" value="GAV02206.1"/>
    <property type="molecule type" value="Genomic_DNA"/>
</dbReference>